<dbReference type="SUPFAM" id="SSF101874">
    <property type="entry name" value="YceI-like"/>
    <property type="match status" value="1"/>
</dbReference>
<evidence type="ECO:0000313" key="3">
    <source>
        <dbReference type="Proteomes" id="UP000772618"/>
    </source>
</evidence>
<dbReference type="Gene3D" id="2.40.128.110">
    <property type="entry name" value="Lipid/polyisoprenoid-binding, YceI-like"/>
    <property type="match status" value="1"/>
</dbReference>
<gene>
    <name evidence="2" type="ORF">KK060_12480</name>
</gene>
<dbReference type="PANTHER" id="PTHR34406:SF1">
    <property type="entry name" value="PROTEIN YCEI"/>
    <property type="match status" value="1"/>
</dbReference>
<keyword evidence="3" id="KW-1185">Reference proteome</keyword>
<dbReference type="InterPro" id="IPR036761">
    <property type="entry name" value="TTHA0802/YceI-like_sf"/>
</dbReference>
<evidence type="ECO:0000259" key="1">
    <source>
        <dbReference type="SMART" id="SM00867"/>
    </source>
</evidence>
<dbReference type="EMBL" id="JAHESD010000025">
    <property type="protein sequence ID" value="MBT1704101.1"/>
    <property type="molecule type" value="Genomic_DNA"/>
</dbReference>
<accession>A0ABS5VVT0</accession>
<proteinExistence type="predicted"/>
<dbReference type="Proteomes" id="UP000772618">
    <property type="component" value="Unassembled WGS sequence"/>
</dbReference>
<feature type="domain" description="Lipid/polyisoprenoid-binding YceI-like" evidence="1">
    <location>
        <begin position="4"/>
        <end position="172"/>
    </location>
</feature>
<protein>
    <submittedName>
        <fullName evidence="2">YceI family protein</fullName>
    </submittedName>
</protein>
<comment type="caution">
    <text evidence="2">The sequence shown here is derived from an EMBL/GenBank/DDBJ whole genome shotgun (WGS) entry which is preliminary data.</text>
</comment>
<dbReference type="RefSeq" id="WP_254154062.1">
    <property type="nucleotide sequence ID" value="NZ_JAHESD010000025.1"/>
</dbReference>
<dbReference type="PANTHER" id="PTHR34406">
    <property type="entry name" value="PROTEIN YCEI"/>
    <property type="match status" value="1"/>
</dbReference>
<name>A0ABS5VVT0_9BACT</name>
<dbReference type="InterPro" id="IPR007372">
    <property type="entry name" value="Lipid/polyisoprenoid-bd_YceI"/>
</dbReference>
<sequence length="190" mass="21202">MATMWIVDRDHSEVKFKVKYLGISSLTGCFNDFSGVVLAGENFSSAHTWFEVNVCSIFTNNERRDAHLKSPDFFDVARHPVISFCSDVLKIQHDNRFELNGDLLIKDNVMPITLSVTYAGTTTDPWGNTKAGFEVRGLLNKKQCGLKWNATTGAGARVVSEDVILSINMQLLKQSEQNAAKVSRIDNRLS</sequence>
<evidence type="ECO:0000313" key="2">
    <source>
        <dbReference type="EMBL" id="MBT1704101.1"/>
    </source>
</evidence>
<dbReference type="SMART" id="SM00867">
    <property type="entry name" value="YceI"/>
    <property type="match status" value="1"/>
</dbReference>
<reference evidence="2 3" key="1">
    <citation type="submission" date="2021-05" db="EMBL/GenBank/DDBJ databases">
        <title>A Polyphasic approach of four new species of the genus Ohtaekwangia: Ohtaekwangia histidinii sp. nov., Ohtaekwangia cretensis sp. nov., Ohtaekwangia indiensis sp. nov., Ohtaekwangia reichenbachii sp. nov. from diverse environment.</title>
        <authorList>
            <person name="Octaviana S."/>
        </authorList>
    </citation>
    <scope>NUCLEOTIDE SEQUENCE [LARGE SCALE GENOMIC DNA]</scope>
    <source>
        <strain evidence="2 3">PWU20</strain>
    </source>
</reference>
<organism evidence="2 3">
    <name type="scientific">Chryseosolibacter indicus</name>
    <dbReference type="NCBI Taxonomy" id="2782351"/>
    <lineage>
        <taxon>Bacteria</taxon>
        <taxon>Pseudomonadati</taxon>
        <taxon>Bacteroidota</taxon>
        <taxon>Cytophagia</taxon>
        <taxon>Cytophagales</taxon>
        <taxon>Chryseotaleaceae</taxon>
        <taxon>Chryseosolibacter</taxon>
    </lineage>
</organism>
<dbReference type="Pfam" id="PF04264">
    <property type="entry name" value="YceI"/>
    <property type="match status" value="1"/>
</dbReference>